<protein>
    <submittedName>
        <fullName evidence="2">Uncharacterized protein</fullName>
    </submittedName>
</protein>
<dbReference type="AlphaFoldDB" id="A0A182CXX5"/>
<gene>
    <name evidence="2" type="ORF">BV133_473</name>
</gene>
<name>A0A182CXX5_BLAVI</name>
<feature type="compositionally biased region" description="Basic and acidic residues" evidence="1">
    <location>
        <begin position="51"/>
        <end position="66"/>
    </location>
</feature>
<feature type="region of interest" description="Disordered" evidence="1">
    <location>
        <begin position="1"/>
        <end position="97"/>
    </location>
</feature>
<organism evidence="2">
    <name type="scientific">Blastochloris viridis</name>
    <name type="common">Rhodopseudomonas viridis</name>
    <dbReference type="NCBI Taxonomy" id="1079"/>
    <lineage>
        <taxon>Bacteria</taxon>
        <taxon>Pseudomonadati</taxon>
        <taxon>Pseudomonadota</taxon>
        <taxon>Alphaproteobacteria</taxon>
        <taxon>Hyphomicrobiales</taxon>
        <taxon>Blastochloridaceae</taxon>
        <taxon>Blastochloris</taxon>
    </lineage>
</organism>
<accession>A0A182CXX5</accession>
<feature type="compositionally biased region" description="Low complexity" evidence="1">
    <location>
        <begin position="87"/>
        <end position="97"/>
    </location>
</feature>
<evidence type="ECO:0000256" key="1">
    <source>
        <dbReference type="SAM" id="MobiDB-lite"/>
    </source>
</evidence>
<proteinExistence type="predicted"/>
<reference evidence="2" key="1">
    <citation type="journal article" date="2015" name="Genome Announc.">
        <title>Complete Genome Sequence of the Bacteriochlorophyll b-Producing Photosynthetic Bacterium Blastochloris viridis.</title>
        <authorList>
            <person name="Tsukatani Y."/>
            <person name="Hirose Y."/>
            <person name="Harada J."/>
            <person name="Misawa N."/>
            <person name="Mori K."/>
            <person name="Inoue K."/>
            <person name="Tamiaki H."/>
        </authorList>
    </citation>
    <scope>NUCLEOTIDE SEQUENCE [LARGE SCALE GENOMIC DNA]</scope>
    <source>
        <strain evidence="2">DSM 133</strain>
    </source>
</reference>
<dbReference type="EMBL" id="AP014854">
    <property type="protein sequence ID" value="BAR98066.1"/>
    <property type="molecule type" value="Genomic_DNA"/>
</dbReference>
<evidence type="ECO:0000313" key="2">
    <source>
        <dbReference type="EMBL" id="BAR98066.1"/>
    </source>
</evidence>
<sequence length="97" mass="10508">MRRRGCGRRSAGEEAPRRLAPSHPNRPADDAESTPPGAKAARRTASGSPEDGCRRTYRGCERDARRLARAGLHGSGPAPRHRPLPRTRPTIRAPNPG</sequence>